<sequence length="248" mass="27755">MASRLEGLTRSSRISVEQVLTDYDRRYQDWLARADRYRLSDLKGDDLNILIPPRIFELASSSDKIEVVELACELGKFDDVYEPALSVLIVERGVLGPDSRQEEEDKNNPWGGTINIRREKAIEKGILTQEDKLLMSLIAHDGWSVLGGVEVRSFIIAEDLRGKGAGTAFYAMFEQVLKVMGYRYIYGHNGPDSIDFFLKSGRYAAADLNSASEEARNLTPNGLKGDGISLTVKFLDSDLERLCVNGRN</sequence>
<proteinExistence type="predicted"/>
<evidence type="ECO:0000313" key="2">
    <source>
        <dbReference type="Proteomes" id="UP000179227"/>
    </source>
</evidence>
<evidence type="ECO:0000313" key="1">
    <source>
        <dbReference type="EMBL" id="OGE08719.1"/>
    </source>
</evidence>
<accession>A0A1F5HXN8</accession>
<comment type="caution">
    <text evidence="1">The sequence shown here is derived from an EMBL/GenBank/DDBJ whole genome shotgun (WGS) entry which is preliminary data.</text>
</comment>
<dbReference type="Proteomes" id="UP000179227">
    <property type="component" value="Unassembled WGS sequence"/>
</dbReference>
<dbReference type="EMBL" id="MFBS01000033">
    <property type="protein sequence ID" value="OGE08719.1"/>
    <property type="molecule type" value="Genomic_DNA"/>
</dbReference>
<dbReference type="STRING" id="1797729.A3A60_04515"/>
<name>A0A1F5HXN8_9BACT</name>
<dbReference type="AlphaFoldDB" id="A0A1F5HXN8"/>
<reference evidence="1 2" key="1">
    <citation type="journal article" date="2016" name="Nat. Commun.">
        <title>Thousands of microbial genomes shed light on interconnected biogeochemical processes in an aquifer system.</title>
        <authorList>
            <person name="Anantharaman K."/>
            <person name="Brown C.T."/>
            <person name="Hug L.A."/>
            <person name="Sharon I."/>
            <person name="Castelle C.J."/>
            <person name="Probst A.J."/>
            <person name="Thomas B.C."/>
            <person name="Singh A."/>
            <person name="Wilkins M.J."/>
            <person name="Karaoz U."/>
            <person name="Brodie E.L."/>
            <person name="Williams K.H."/>
            <person name="Hubbard S.S."/>
            <person name="Banfield J.F."/>
        </authorList>
    </citation>
    <scope>NUCLEOTIDE SEQUENCE [LARGE SCALE GENOMIC DNA]</scope>
</reference>
<evidence type="ECO:0008006" key="3">
    <source>
        <dbReference type="Google" id="ProtNLM"/>
    </source>
</evidence>
<dbReference type="InterPro" id="IPR016181">
    <property type="entry name" value="Acyl_CoA_acyltransferase"/>
</dbReference>
<protein>
    <recommendedName>
        <fullName evidence="3">N-acetyltransferase domain-containing protein</fullName>
    </recommendedName>
</protein>
<dbReference type="CDD" id="cd04301">
    <property type="entry name" value="NAT_SF"/>
    <property type="match status" value="1"/>
</dbReference>
<dbReference type="SUPFAM" id="SSF55729">
    <property type="entry name" value="Acyl-CoA N-acyltransferases (Nat)"/>
    <property type="match status" value="1"/>
</dbReference>
<gene>
    <name evidence="1" type="ORF">A3A60_04515</name>
</gene>
<organism evidence="1 2">
    <name type="scientific">Candidatus Curtissbacteria bacterium RIFCSPLOWO2_01_FULL_42_26</name>
    <dbReference type="NCBI Taxonomy" id="1797729"/>
    <lineage>
        <taxon>Bacteria</taxon>
        <taxon>Candidatus Curtissiibacteriota</taxon>
    </lineage>
</organism>